<dbReference type="EMBL" id="JARKIE010000030">
    <property type="protein sequence ID" value="KAJ7697378.1"/>
    <property type="molecule type" value="Genomic_DNA"/>
</dbReference>
<dbReference type="Proteomes" id="UP001221757">
    <property type="component" value="Unassembled WGS sequence"/>
</dbReference>
<name>A0AAD7DR26_MYCRO</name>
<dbReference type="AlphaFoldDB" id="A0AAD7DR26"/>
<gene>
    <name evidence="1" type="ORF">B0H17DRAFT_1052031</name>
</gene>
<organism evidence="1 2">
    <name type="scientific">Mycena rosella</name>
    <name type="common">Pink bonnet</name>
    <name type="synonym">Agaricus rosellus</name>
    <dbReference type="NCBI Taxonomy" id="1033263"/>
    <lineage>
        <taxon>Eukaryota</taxon>
        <taxon>Fungi</taxon>
        <taxon>Dikarya</taxon>
        <taxon>Basidiomycota</taxon>
        <taxon>Agaricomycotina</taxon>
        <taxon>Agaricomycetes</taxon>
        <taxon>Agaricomycetidae</taxon>
        <taxon>Agaricales</taxon>
        <taxon>Marasmiineae</taxon>
        <taxon>Mycenaceae</taxon>
        <taxon>Mycena</taxon>
    </lineage>
</organism>
<comment type="caution">
    <text evidence="1">The sequence shown here is derived from an EMBL/GenBank/DDBJ whole genome shotgun (WGS) entry which is preliminary data.</text>
</comment>
<keyword evidence="2" id="KW-1185">Reference proteome</keyword>
<reference evidence="1" key="1">
    <citation type="submission" date="2023-03" db="EMBL/GenBank/DDBJ databases">
        <title>Massive genome expansion in bonnet fungi (Mycena s.s.) driven by repeated elements and novel gene families across ecological guilds.</title>
        <authorList>
            <consortium name="Lawrence Berkeley National Laboratory"/>
            <person name="Harder C.B."/>
            <person name="Miyauchi S."/>
            <person name="Viragh M."/>
            <person name="Kuo A."/>
            <person name="Thoen E."/>
            <person name="Andreopoulos B."/>
            <person name="Lu D."/>
            <person name="Skrede I."/>
            <person name="Drula E."/>
            <person name="Henrissat B."/>
            <person name="Morin E."/>
            <person name="Kohler A."/>
            <person name="Barry K."/>
            <person name="LaButti K."/>
            <person name="Morin E."/>
            <person name="Salamov A."/>
            <person name="Lipzen A."/>
            <person name="Mereny Z."/>
            <person name="Hegedus B."/>
            <person name="Baldrian P."/>
            <person name="Stursova M."/>
            <person name="Weitz H."/>
            <person name="Taylor A."/>
            <person name="Grigoriev I.V."/>
            <person name="Nagy L.G."/>
            <person name="Martin F."/>
            <person name="Kauserud H."/>
        </authorList>
    </citation>
    <scope>NUCLEOTIDE SEQUENCE</scope>
    <source>
        <strain evidence="1">CBHHK067</strain>
    </source>
</reference>
<evidence type="ECO:0000313" key="1">
    <source>
        <dbReference type="EMBL" id="KAJ7697378.1"/>
    </source>
</evidence>
<accession>A0AAD7DR26</accession>
<evidence type="ECO:0000313" key="2">
    <source>
        <dbReference type="Proteomes" id="UP001221757"/>
    </source>
</evidence>
<protein>
    <submittedName>
        <fullName evidence="1">Uncharacterized protein</fullName>
    </submittedName>
</protein>
<sequence>MGSTTPLRRSFSGVAAARCEISARITIDSLLVSPVIFSFRFPETLPHGSTAPPF</sequence>
<proteinExistence type="predicted"/>